<protein>
    <submittedName>
        <fullName evidence="6">LysR family transcriptional regulator</fullName>
    </submittedName>
</protein>
<evidence type="ECO:0000313" key="7">
    <source>
        <dbReference type="Proteomes" id="UP000590218"/>
    </source>
</evidence>
<name>A0A7Y8FMQ6_9PSED</name>
<evidence type="ECO:0000256" key="4">
    <source>
        <dbReference type="ARBA" id="ARBA00023163"/>
    </source>
</evidence>
<dbReference type="Proteomes" id="UP000590218">
    <property type="component" value="Unassembled WGS sequence"/>
</dbReference>
<evidence type="ECO:0000313" key="6">
    <source>
        <dbReference type="EMBL" id="NWE82054.1"/>
    </source>
</evidence>
<dbReference type="InterPro" id="IPR036390">
    <property type="entry name" value="WH_DNA-bd_sf"/>
</dbReference>
<evidence type="ECO:0000259" key="5">
    <source>
        <dbReference type="PROSITE" id="PS50931"/>
    </source>
</evidence>
<evidence type="ECO:0000256" key="3">
    <source>
        <dbReference type="ARBA" id="ARBA00023125"/>
    </source>
</evidence>
<dbReference type="Gene3D" id="1.10.10.10">
    <property type="entry name" value="Winged helix-like DNA-binding domain superfamily/Winged helix DNA-binding domain"/>
    <property type="match status" value="1"/>
</dbReference>
<gene>
    <name evidence="6" type="ORF">HX795_08090</name>
</gene>
<reference evidence="6 7" key="1">
    <citation type="submission" date="2020-04" db="EMBL/GenBank/DDBJ databases">
        <title>Molecular characterization of pseudomonads from Agaricus bisporus reveal novel blotch 2 pathogens in Western Europe.</title>
        <authorList>
            <person name="Taparia T."/>
            <person name="Krijger M."/>
            <person name="Haynes E."/>
            <person name="Elpinstone J.G."/>
            <person name="Noble R."/>
            <person name="Van Der Wolf J."/>
        </authorList>
    </citation>
    <scope>NUCLEOTIDE SEQUENCE [LARGE SCALE GENOMIC DNA]</scope>
    <source>
        <strain evidence="6 7">K6002</strain>
    </source>
</reference>
<dbReference type="EMBL" id="JACARL010000040">
    <property type="protein sequence ID" value="NWE82054.1"/>
    <property type="molecule type" value="Genomic_DNA"/>
</dbReference>
<keyword evidence="4" id="KW-0804">Transcription</keyword>
<evidence type="ECO:0000256" key="1">
    <source>
        <dbReference type="ARBA" id="ARBA00009437"/>
    </source>
</evidence>
<feature type="non-terminal residue" evidence="6">
    <location>
        <position position="45"/>
    </location>
</feature>
<dbReference type="GO" id="GO:0003700">
    <property type="term" value="F:DNA-binding transcription factor activity"/>
    <property type="evidence" value="ECO:0007669"/>
    <property type="project" value="InterPro"/>
</dbReference>
<dbReference type="Pfam" id="PF00126">
    <property type="entry name" value="HTH_1"/>
    <property type="match status" value="1"/>
</dbReference>
<dbReference type="InterPro" id="IPR000847">
    <property type="entry name" value="LysR_HTH_N"/>
</dbReference>
<keyword evidence="2" id="KW-0805">Transcription regulation</keyword>
<dbReference type="InterPro" id="IPR036388">
    <property type="entry name" value="WH-like_DNA-bd_sf"/>
</dbReference>
<proteinExistence type="inferred from homology"/>
<comment type="similarity">
    <text evidence="1">Belongs to the LysR transcriptional regulatory family.</text>
</comment>
<dbReference type="PROSITE" id="PS50931">
    <property type="entry name" value="HTH_LYSR"/>
    <property type="match status" value="1"/>
</dbReference>
<sequence length="45" mass="4899">MQLPDMNLLVALDALLDEGSVVGAARRMNLSPAAMSRTLTRIRET</sequence>
<dbReference type="AlphaFoldDB" id="A0A7Y8FMQ6"/>
<evidence type="ECO:0000256" key="2">
    <source>
        <dbReference type="ARBA" id="ARBA00023015"/>
    </source>
</evidence>
<comment type="caution">
    <text evidence="6">The sequence shown here is derived from an EMBL/GenBank/DDBJ whole genome shotgun (WGS) entry which is preliminary data.</text>
</comment>
<dbReference type="SUPFAM" id="SSF46785">
    <property type="entry name" value="Winged helix' DNA-binding domain"/>
    <property type="match status" value="1"/>
</dbReference>
<organism evidence="6 7">
    <name type="scientific">Pseudomonas edaphica</name>
    <dbReference type="NCBI Taxonomy" id="2006980"/>
    <lineage>
        <taxon>Bacteria</taxon>
        <taxon>Pseudomonadati</taxon>
        <taxon>Pseudomonadota</taxon>
        <taxon>Gammaproteobacteria</taxon>
        <taxon>Pseudomonadales</taxon>
        <taxon>Pseudomonadaceae</taxon>
        <taxon>Pseudomonas</taxon>
    </lineage>
</organism>
<dbReference type="GO" id="GO:0003677">
    <property type="term" value="F:DNA binding"/>
    <property type="evidence" value="ECO:0007669"/>
    <property type="project" value="UniProtKB-KW"/>
</dbReference>
<dbReference type="RefSeq" id="WP_178929108.1">
    <property type="nucleotide sequence ID" value="NZ_JACARL010000040.1"/>
</dbReference>
<dbReference type="PANTHER" id="PTHR30118">
    <property type="entry name" value="HTH-TYPE TRANSCRIPTIONAL REGULATOR LEUO-RELATED"/>
    <property type="match status" value="1"/>
</dbReference>
<accession>A0A7Y8FMQ6</accession>
<keyword evidence="3" id="KW-0238">DNA-binding</keyword>
<dbReference type="PANTHER" id="PTHR30118:SF15">
    <property type="entry name" value="TRANSCRIPTIONAL REGULATORY PROTEIN"/>
    <property type="match status" value="1"/>
</dbReference>
<dbReference type="InterPro" id="IPR050389">
    <property type="entry name" value="LysR-type_TF"/>
</dbReference>
<feature type="domain" description="HTH lysR-type" evidence="5">
    <location>
        <begin position="4"/>
        <end position="45"/>
    </location>
</feature>